<feature type="region of interest" description="Disordered" evidence="1">
    <location>
        <begin position="75"/>
        <end position="100"/>
    </location>
</feature>
<comment type="caution">
    <text evidence="3">The sequence shown here is derived from an EMBL/GenBank/DDBJ whole genome shotgun (WGS) entry which is preliminary data.</text>
</comment>
<dbReference type="InterPro" id="IPR036864">
    <property type="entry name" value="Zn2-C6_fun-type_DNA-bd_sf"/>
</dbReference>
<keyword evidence="4" id="KW-1185">Reference proteome</keyword>
<evidence type="ECO:0000259" key="2">
    <source>
        <dbReference type="PROSITE" id="PS50048"/>
    </source>
</evidence>
<dbReference type="Pfam" id="PF00172">
    <property type="entry name" value="Zn_clus"/>
    <property type="match status" value="1"/>
</dbReference>
<dbReference type="SUPFAM" id="SSF57701">
    <property type="entry name" value="Zn2/Cys6 DNA-binding domain"/>
    <property type="match status" value="1"/>
</dbReference>
<accession>A0A9W8HAN8</accession>
<dbReference type="PANTHER" id="PTHR47431:SF1">
    <property type="entry name" value="ZN(II)2CYS6 TRANSCRIPTION FACTOR (EUROFUNG)"/>
    <property type="match status" value="1"/>
</dbReference>
<feature type="domain" description="Zn(2)-C6 fungal-type" evidence="2">
    <location>
        <begin position="38"/>
        <end position="68"/>
    </location>
</feature>
<dbReference type="PROSITE" id="PS00463">
    <property type="entry name" value="ZN2_CY6_FUNGAL_1"/>
    <property type="match status" value="1"/>
</dbReference>
<name>A0A9W8HAN8_9FUNG</name>
<evidence type="ECO:0000256" key="1">
    <source>
        <dbReference type="SAM" id="MobiDB-lite"/>
    </source>
</evidence>
<proteinExistence type="predicted"/>
<dbReference type="Proteomes" id="UP001140217">
    <property type="component" value="Unassembled WGS sequence"/>
</dbReference>
<dbReference type="AlphaFoldDB" id="A0A9W8HAN8"/>
<dbReference type="CDD" id="cd00067">
    <property type="entry name" value="GAL4"/>
    <property type="match status" value="1"/>
</dbReference>
<feature type="non-terminal residue" evidence="3">
    <location>
        <position position="100"/>
    </location>
</feature>
<gene>
    <name evidence="3" type="ORF">H4R18_003998</name>
</gene>
<dbReference type="GO" id="GO:0000981">
    <property type="term" value="F:DNA-binding transcription factor activity, RNA polymerase II-specific"/>
    <property type="evidence" value="ECO:0007669"/>
    <property type="project" value="InterPro"/>
</dbReference>
<feature type="region of interest" description="Disordered" evidence="1">
    <location>
        <begin position="1"/>
        <end position="35"/>
    </location>
</feature>
<evidence type="ECO:0000313" key="4">
    <source>
        <dbReference type="Proteomes" id="UP001140217"/>
    </source>
</evidence>
<sequence length="100" mass="10441">MADASDSDPGGAGRTSSGDKAGPAAPNAARKPPTKCQACTSCRLKKVRCDGGKPVCSACVRTGAECLYVPSRRRGRPARASRGYERPYANPLPILPRQPA</sequence>
<dbReference type="EMBL" id="JANBUL010000176">
    <property type="protein sequence ID" value="KAJ2779447.1"/>
    <property type="molecule type" value="Genomic_DNA"/>
</dbReference>
<dbReference type="OrthoDB" id="39175at2759"/>
<protein>
    <recommendedName>
        <fullName evidence="2">Zn(2)-C6 fungal-type domain-containing protein</fullName>
    </recommendedName>
</protein>
<reference evidence="3" key="1">
    <citation type="submission" date="2022-07" db="EMBL/GenBank/DDBJ databases">
        <title>Phylogenomic reconstructions and comparative analyses of Kickxellomycotina fungi.</title>
        <authorList>
            <person name="Reynolds N.K."/>
            <person name="Stajich J.E."/>
            <person name="Barry K."/>
            <person name="Grigoriev I.V."/>
            <person name="Crous P."/>
            <person name="Smith M.E."/>
        </authorList>
    </citation>
    <scope>NUCLEOTIDE SEQUENCE</scope>
    <source>
        <strain evidence="3">NBRC 105414</strain>
    </source>
</reference>
<dbReference type="SMART" id="SM00066">
    <property type="entry name" value="GAL4"/>
    <property type="match status" value="1"/>
</dbReference>
<dbReference type="Gene3D" id="4.10.240.10">
    <property type="entry name" value="Zn(2)-C6 fungal-type DNA-binding domain"/>
    <property type="match status" value="1"/>
</dbReference>
<organism evidence="3 4">
    <name type="scientific">Coemansia javaensis</name>
    <dbReference type="NCBI Taxonomy" id="2761396"/>
    <lineage>
        <taxon>Eukaryota</taxon>
        <taxon>Fungi</taxon>
        <taxon>Fungi incertae sedis</taxon>
        <taxon>Zoopagomycota</taxon>
        <taxon>Kickxellomycotina</taxon>
        <taxon>Kickxellomycetes</taxon>
        <taxon>Kickxellales</taxon>
        <taxon>Kickxellaceae</taxon>
        <taxon>Coemansia</taxon>
    </lineage>
</organism>
<evidence type="ECO:0000313" key="3">
    <source>
        <dbReference type="EMBL" id="KAJ2779447.1"/>
    </source>
</evidence>
<dbReference type="PROSITE" id="PS50048">
    <property type="entry name" value="ZN2_CY6_FUNGAL_2"/>
    <property type="match status" value="1"/>
</dbReference>
<dbReference type="InterPro" id="IPR001138">
    <property type="entry name" value="Zn2Cys6_DnaBD"/>
</dbReference>
<dbReference type="GO" id="GO:0008270">
    <property type="term" value="F:zinc ion binding"/>
    <property type="evidence" value="ECO:0007669"/>
    <property type="project" value="InterPro"/>
</dbReference>
<dbReference type="PRINTS" id="PR00755">
    <property type="entry name" value="AFLATOXINBRP"/>
</dbReference>
<dbReference type="PANTHER" id="PTHR47431">
    <property type="entry name" value="ZN(II)2CYS6 TRANSCRIPTION FACTOR (EUROFUNG)-RELATED"/>
    <property type="match status" value="1"/>
</dbReference>